<name>A0A7L5DTJ0_9SPHI</name>
<dbReference type="AlphaFoldDB" id="A0A7L5DTJ0"/>
<comment type="subunit">
    <text evidence="1 6">Homodimer.</text>
</comment>
<dbReference type="PANTHER" id="PTHR47786">
    <property type="entry name" value="ALPHA-1,4-GLUCAN:MALTOSE-1-PHOSPHATE MALTOSYLTRANSFERASE"/>
    <property type="match status" value="1"/>
</dbReference>
<dbReference type="EC" id="2.4.99.16" evidence="6"/>
<dbReference type="Pfam" id="PF21702">
    <property type="entry name" value="GLGE_C"/>
    <property type="match status" value="1"/>
</dbReference>
<keyword evidence="9" id="KW-1185">Reference proteome</keyword>
<comment type="function">
    <text evidence="6">Maltosyltransferase that uses maltose 1-phosphate (M1P) as the sugar donor to elongate linear or branched alpha-(1-&gt;4)-glucans. Is involved in a branched alpha-glucan biosynthetic pathway from trehalose, together with TreS, Mak and GlgB.</text>
</comment>
<feature type="binding site" evidence="6">
    <location>
        <position position="381"/>
    </location>
    <ligand>
        <name>alpha-maltose 1-phosphate</name>
        <dbReference type="ChEBI" id="CHEBI:63576"/>
    </ligand>
</feature>
<dbReference type="GO" id="GO:0030979">
    <property type="term" value="P:alpha-glucan biosynthetic process"/>
    <property type="evidence" value="ECO:0007669"/>
    <property type="project" value="UniProtKB-UniRule"/>
</dbReference>
<dbReference type="SMART" id="SM00642">
    <property type="entry name" value="Aamy"/>
    <property type="match status" value="1"/>
</dbReference>
<dbReference type="PANTHER" id="PTHR47786:SF2">
    <property type="entry name" value="GLYCOSYL HYDROLASE FAMILY 13 CATALYTIC DOMAIN-CONTAINING PROTEIN"/>
    <property type="match status" value="1"/>
</dbReference>
<evidence type="ECO:0000313" key="9">
    <source>
        <dbReference type="Proteomes" id="UP000503278"/>
    </source>
</evidence>
<comment type="similarity">
    <text evidence="6">Belongs to the glycosyl hydrolase 13 family. GlgE subfamily.</text>
</comment>
<dbReference type="Gene3D" id="2.60.40.1180">
    <property type="entry name" value="Golgi alpha-mannosidase II"/>
    <property type="match status" value="1"/>
</dbReference>
<dbReference type="Pfam" id="PF00128">
    <property type="entry name" value="Alpha-amylase"/>
    <property type="match status" value="1"/>
</dbReference>
<dbReference type="InterPro" id="IPR013780">
    <property type="entry name" value="Glyco_hydro_b"/>
</dbReference>
<dbReference type="CDD" id="cd11344">
    <property type="entry name" value="AmyAc_GlgE_like"/>
    <property type="match status" value="1"/>
</dbReference>
<accession>A0A7L5DTJ0</accession>
<dbReference type="InterPro" id="IPR013783">
    <property type="entry name" value="Ig-like_fold"/>
</dbReference>
<dbReference type="InterPro" id="IPR026585">
    <property type="entry name" value="GlgE"/>
</dbReference>
<evidence type="ECO:0000313" key="8">
    <source>
        <dbReference type="EMBL" id="QJD94425.1"/>
    </source>
</evidence>
<dbReference type="Gene3D" id="2.60.40.10">
    <property type="entry name" value="Immunoglobulins"/>
    <property type="match status" value="1"/>
</dbReference>
<protein>
    <recommendedName>
        <fullName evidence="6">Alpha-1,4-glucan:maltose-1-phosphate maltosyltransferase</fullName>
        <shortName evidence="6">GMPMT</shortName>
        <ecNumber evidence="6">2.4.99.16</ecNumber>
    </recommendedName>
    <alternativeName>
        <fullName evidence="6">(1-&gt;4)-alpha-D-glucan:maltose-1-phosphate alpha-D-maltosyltransferase</fullName>
    </alternativeName>
</protein>
<comment type="catalytic activity">
    <reaction evidence="5 6">
        <text>alpha-maltose 1-phosphate + [(1-&gt;4)-alpha-D-glucosyl](n) = [(1-&gt;4)-alpha-D-glucosyl](n+2) + phosphate</text>
        <dbReference type="Rhea" id="RHEA:42692"/>
        <dbReference type="Rhea" id="RHEA-COMP:9584"/>
        <dbReference type="Rhea" id="RHEA-COMP:10183"/>
        <dbReference type="ChEBI" id="CHEBI:15444"/>
        <dbReference type="ChEBI" id="CHEBI:43474"/>
        <dbReference type="ChEBI" id="CHEBI:63576"/>
        <dbReference type="EC" id="2.4.99.16"/>
    </reaction>
</comment>
<dbReference type="GO" id="GO:0016758">
    <property type="term" value="F:hexosyltransferase activity"/>
    <property type="evidence" value="ECO:0007669"/>
    <property type="project" value="UniProtKB-UniRule"/>
</dbReference>
<feature type="binding site" evidence="6">
    <location>
        <position position="309"/>
    </location>
    <ligand>
        <name>alpha-maltose 1-phosphate</name>
        <dbReference type="ChEBI" id="CHEBI:63576"/>
    </ligand>
</feature>
<feature type="binding site" evidence="6">
    <location>
        <position position="249"/>
    </location>
    <ligand>
        <name>alpha-maltose 1-phosphate</name>
        <dbReference type="ChEBI" id="CHEBI:63576"/>
    </ligand>
</feature>
<feature type="active site" description="Nucleophile" evidence="6">
    <location>
        <position position="380"/>
    </location>
</feature>
<keyword evidence="4 6" id="KW-0119">Carbohydrate metabolism</keyword>
<dbReference type="HAMAP" id="MF_02124">
    <property type="entry name" value="GlgE"/>
    <property type="match status" value="1"/>
</dbReference>
<dbReference type="InterPro" id="IPR006047">
    <property type="entry name" value="GH13_cat_dom"/>
</dbReference>
<feature type="active site" description="Proton donor" evidence="6">
    <location>
        <position position="409"/>
    </location>
</feature>
<dbReference type="Gene3D" id="3.20.20.80">
    <property type="entry name" value="Glycosidases"/>
    <property type="match status" value="1"/>
</dbReference>
<evidence type="ECO:0000256" key="6">
    <source>
        <dbReference type="HAMAP-Rule" id="MF_02124"/>
    </source>
</evidence>
<evidence type="ECO:0000256" key="2">
    <source>
        <dbReference type="ARBA" id="ARBA00022676"/>
    </source>
</evidence>
<gene>
    <name evidence="6" type="primary">glgE</name>
    <name evidence="8" type="ORF">HH214_00330</name>
</gene>
<feature type="binding site" evidence="6">
    <location>
        <position position="344"/>
    </location>
    <ligand>
        <name>alpha-maltose 1-phosphate</name>
        <dbReference type="ChEBI" id="CHEBI:63576"/>
    </ligand>
</feature>
<reference evidence="8 9" key="1">
    <citation type="submission" date="2020-04" db="EMBL/GenBank/DDBJ databases">
        <title>Genome sequencing of novel species.</title>
        <authorList>
            <person name="Heo J."/>
            <person name="Kim S.-J."/>
            <person name="Kim J.-S."/>
            <person name="Hong S.-B."/>
            <person name="Kwon S.-W."/>
        </authorList>
    </citation>
    <scope>NUCLEOTIDE SEQUENCE [LARGE SCALE GENOMIC DNA]</scope>
    <source>
        <strain evidence="8 9">F39-2</strain>
    </source>
</reference>
<dbReference type="Proteomes" id="UP000503278">
    <property type="component" value="Chromosome"/>
</dbReference>
<feature type="domain" description="Glycosyl hydrolase family 13 catalytic" evidence="7">
    <location>
        <begin position="197"/>
        <end position="546"/>
    </location>
</feature>
<dbReference type="Gene3D" id="1.20.58.80">
    <property type="entry name" value="Phosphotransferase system, lactose/cellobiose-type IIA subunit"/>
    <property type="match status" value="1"/>
</dbReference>
<organism evidence="8 9">
    <name type="scientific">Mucilaginibacter robiniae</name>
    <dbReference type="NCBI Taxonomy" id="2728022"/>
    <lineage>
        <taxon>Bacteria</taxon>
        <taxon>Pseudomonadati</taxon>
        <taxon>Bacteroidota</taxon>
        <taxon>Sphingobacteriia</taxon>
        <taxon>Sphingobacteriales</taxon>
        <taxon>Sphingobacteriaceae</taxon>
        <taxon>Mucilaginibacter</taxon>
    </lineage>
</organism>
<evidence type="ECO:0000256" key="5">
    <source>
        <dbReference type="ARBA" id="ARBA00048735"/>
    </source>
</evidence>
<dbReference type="SUPFAM" id="SSF51445">
    <property type="entry name" value="(Trans)glycosidases"/>
    <property type="match status" value="1"/>
</dbReference>
<keyword evidence="3 6" id="KW-0808">Transferase</keyword>
<sequence length="649" mass="75158">MTDSSGQKRVIITNVYPTVEEGRFPAKTVIGEELTLSADIFSDGHDEIAASAYVKHANDAQWTEIPLTFVINDHWEAIFKAEKIGFYEFRIEGWVDHYTTWKKGLKKKFDAGQDIAVELQIGVELLEEAATENINDKPELLTWIDQFKQSSSPEQSVTLALSKEIAKVMYKHRHQNLVTVFPITYQIEVERKKAAYSTWYELFPRSASAEPGKHGNFKDVIKLLPRVAKMGFDVLYFPPIHPIGEKNRKGKNNSLTAGPDDPGSPWAIGNRLGGHKAIHPQLGTLKDFKALIQEANKLNIEIAMDIAYQCAPDHPYVKEHSQWFKWRPDGTVQYAENPPKKYEDILPFNFETDDWQNLWNELKSVIDYWIEAGIRVFRIDNPHTKAFGFWQWMIGEVRKKNPEVLFLAEAFTRPRIMERLAKAGFNQSYTYFTWRNTKQEIEEYMTELTQSEMRYYFRPNFWPNTPDILPPALTLGGENAHIMRVILAGTLSSNYGLYGPVYEFGINEPHGVKEEYVDNEKYEVKHWDWSEYTRIGEIITRLNRIRKENTALHSTWNIEFAETSNDQIICYVKVDKQTGNKLIVVVNLDVFNTQSANVKIPLPELNIGYDEPYIVKDLLSGSKYQWGEFNYVELNPYQMPAHIFKVEKL</sequence>
<evidence type="ECO:0000256" key="1">
    <source>
        <dbReference type="ARBA" id="ARBA00011738"/>
    </source>
</evidence>
<feature type="binding site" evidence="6">
    <location>
        <begin position="521"/>
        <end position="522"/>
    </location>
    <ligand>
        <name>alpha-maltose 1-phosphate</name>
        <dbReference type="ChEBI" id="CHEBI:63576"/>
    </ligand>
</feature>
<feature type="site" description="Transition state stabilizer" evidence="6">
    <location>
        <position position="467"/>
    </location>
</feature>
<dbReference type="InterPro" id="IPR021828">
    <property type="entry name" value="GlgE_dom_N/S"/>
</dbReference>
<keyword evidence="2 6" id="KW-0328">Glycosyltransferase</keyword>
<dbReference type="EMBL" id="CP051682">
    <property type="protein sequence ID" value="QJD94425.1"/>
    <property type="molecule type" value="Genomic_DNA"/>
</dbReference>
<dbReference type="RefSeq" id="WP_169605444.1">
    <property type="nucleotide sequence ID" value="NZ_CP051682.1"/>
</dbReference>
<dbReference type="InterPro" id="IPR017853">
    <property type="entry name" value="GH"/>
</dbReference>
<evidence type="ECO:0000256" key="3">
    <source>
        <dbReference type="ARBA" id="ARBA00022679"/>
    </source>
</evidence>
<dbReference type="Pfam" id="PF11896">
    <property type="entry name" value="GlgE_dom_N_S"/>
    <property type="match status" value="1"/>
</dbReference>
<evidence type="ECO:0000259" key="7">
    <source>
        <dbReference type="SMART" id="SM00642"/>
    </source>
</evidence>
<evidence type="ECO:0000256" key="4">
    <source>
        <dbReference type="ARBA" id="ARBA00023277"/>
    </source>
</evidence>
<dbReference type="GO" id="GO:0004553">
    <property type="term" value="F:hydrolase activity, hydrolyzing O-glycosyl compounds"/>
    <property type="evidence" value="ECO:0007669"/>
    <property type="project" value="InterPro"/>
</dbReference>
<proteinExistence type="inferred from homology"/>
<dbReference type="InterPro" id="IPR049171">
    <property type="entry name" value="GLGE_C"/>
</dbReference>
<dbReference type="KEGG" id="mrob:HH214_00330"/>